<dbReference type="Pfam" id="PF02771">
    <property type="entry name" value="Acyl-CoA_dh_N"/>
    <property type="match status" value="1"/>
</dbReference>
<dbReference type="InterPro" id="IPR009100">
    <property type="entry name" value="AcylCoA_DH/oxidase_NM_dom_sf"/>
</dbReference>
<proteinExistence type="inferred from homology"/>
<evidence type="ECO:0000313" key="10">
    <source>
        <dbReference type="EMBL" id="AXL21172.1"/>
    </source>
</evidence>
<gene>
    <name evidence="10" type="ORF">DKB62_06165</name>
</gene>
<keyword evidence="4 6" id="KW-0274">FAD</keyword>
<dbReference type="InterPro" id="IPR009075">
    <property type="entry name" value="AcylCo_DH/oxidase_C"/>
</dbReference>
<dbReference type="GO" id="GO:0050660">
    <property type="term" value="F:flavin adenine dinucleotide binding"/>
    <property type="evidence" value="ECO:0007669"/>
    <property type="project" value="InterPro"/>
</dbReference>
<dbReference type="SUPFAM" id="SSF47203">
    <property type="entry name" value="Acyl-CoA dehydrogenase C-terminal domain-like"/>
    <property type="match status" value="1"/>
</dbReference>
<dbReference type="InterPro" id="IPR046373">
    <property type="entry name" value="Acyl-CoA_Oxase/DH_mid-dom_sf"/>
</dbReference>
<reference evidence="10 11" key="1">
    <citation type="submission" date="2018-05" db="EMBL/GenBank/DDBJ databases">
        <title>Complete genome sequence of Megasphaera sp. AJH120T, isolated from the ceca of a chicken.</title>
        <authorList>
            <person name="Maki J."/>
            <person name="Looft T."/>
        </authorList>
    </citation>
    <scope>NUCLEOTIDE SEQUENCE [LARGE SCALE GENOMIC DNA]</scope>
    <source>
        <strain evidence="10 11">AJH120</strain>
    </source>
</reference>
<keyword evidence="11" id="KW-1185">Reference proteome</keyword>
<evidence type="ECO:0000256" key="6">
    <source>
        <dbReference type="RuleBase" id="RU362125"/>
    </source>
</evidence>
<evidence type="ECO:0000259" key="7">
    <source>
        <dbReference type="Pfam" id="PF00441"/>
    </source>
</evidence>
<dbReference type="CDD" id="cd01158">
    <property type="entry name" value="SCAD_SBCAD"/>
    <property type="match status" value="1"/>
</dbReference>
<dbReference type="Gene3D" id="1.20.140.10">
    <property type="entry name" value="Butyryl-CoA Dehydrogenase, subunit A, domain 3"/>
    <property type="match status" value="1"/>
</dbReference>
<dbReference type="InterPro" id="IPR036250">
    <property type="entry name" value="AcylCo_DH-like_C"/>
</dbReference>
<feature type="domain" description="Acyl-CoA dehydrogenase/oxidase N-terminal" evidence="9">
    <location>
        <begin position="4"/>
        <end position="116"/>
    </location>
</feature>
<evidence type="ECO:0000256" key="1">
    <source>
        <dbReference type="ARBA" id="ARBA00001974"/>
    </source>
</evidence>
<sequence length="377" mass="40065">MILNEEQLAIKNIAGDVAKKVIAPMAAHCDETEEFPWDNAKALADMGFMGVVVPEKFGGAELDTVSYVAALEEVSKACASTGTVMAVHNSAAILPILMFGTEEQKEKYLPSLASGEVVGAFALTEPGEGSDAAQVATTAKEDGEYYVLNGTKCFITNGSAAGTFIIFASKDRSLGIKGLTAFIVEKDTPGFIVGKHEKKMGIRASSTVELAFDNCRVPKANQLGKDGEGFKIAMVTLDSARIGIAALAVGVASAAYDAAREYSKVREQFGKPICANQAIGFTLADMAIQIEAARQLTYHAAELKDAGKSFGTEAAMAKTFASDIAVQVALDAVQVMGGYGYSREYPVERLLRDAKITQIYEGTNQIQRVVISRSILK</sequence>
<evidence type="ECO:0000256" key="3">
    <source>
        <dbReference type="ARBA" id="ARBA00022630"/>
    </source>
</evidence>
<comment type="similarity">
    <text evidence="2 6">Belongs to the acyl-CoA dehydrogenase family.</text>
</comment>
<dbReference type="InterPro" id="IPR037069">
    <property type="entry name" value="AcylCoA_DH/ox_N_sf"/>
</dbReference>
<dbReference type="PANTHER" id="PTHR43884:SF12">
    <property type="entry name" value="ISOVALERYL-COA DEHYDROGENASE, MITOCHONDRIAL-RELATED"/>
    <property type="match status" value="1"/>
</dbReference>
<feature type="domain" description="Acyl-CoA oxidase/dehydrogenase middle" evidence="8">
    <location>
        <begin position="120"/>
        <end position="215"/>
    </location>
</feature>
<evidence type="ECO:0000313" key="11">
    <source>
        <dbReference type="Proteomes" id="UP000254337"/>
    </source>
</evidence>
<evidence type="ECO:0000256" key="4">
    <source>
        <dbReference type="ARBA" id="ARBA00022827"/>
    </source>
</evidence>
<dbReference type="Pfam" id="PF00441">
    <property type="entry name" value="Acyl-CoA_dh_1"/>
    <property type="match status" value="1"/>
</dbReference>
<dbReference type="Gene3D" id="2.40.110.10">
    <property type="entry name" value="Butyryl-CoA Dehydrogenase, subunit A, domain 2"/>
    <property type="match status" value="1"/>
</dbReference>
<dbReference type="KEGG" id="meg:DKB62_06165"/>
<evidence type="ECO:0000259" key="9">
    <source>
        <dbReference type="Pfam" id="PF02771"/>
    </source>
</evidence>
<dbReference type="AlphaFoldDB" id="A0A346AZ79"/>
<dbReference type="Gene3D" id="1.10.540.10">
    <property type="entry name" value="Acyl-CoA dehydrogenase/oxidase, N-terminal domain"/>
    <property type="match status" value="1"/>
</dbReference>
<dbReference type="RefSeq" id="WP_107196091.1">
    <property type="nucleotide sequence ID" value="NZ_CP029462.1"/>
</dbReference>
<dbReference type="InterPro" id="IPR013786">
    <property type="entry name" value="AcylCoA_DH/ox_N"/>
</dbReference>
<comment type="cofactor">
    <cofactor evidence="1 6">
        <name>FAD</name>
        <dbReference type="ChEBI" id="CHEBI:57692"/>
    </cofactor>
</comment>
<evidence type="ECO:0000256" key="5">
    <source>
        <dbReference type="ARBA" id="ARBA00023002"/>
    </source>
</evidence>
<dbReference type="FunFam" id="2.40.110.10:FF:000001">
    <property type="entry name" value="Acyl-CoA dehydrogenase, mitochondrial"/>
    <property type="match status" value="1"/>
</dbReference>
<dbReference type="Proteomes" id="UP000254337">
    <property type="component" value="Chromosome"/>
</dbReference>
<dbReference type="PIRSF" id="PIRSF016578">
    <property type="entry name" value="HsaA"/>
    <property type="match status" value="1"/>
</dbReference>
<keyword evidence="5 6" id="KW-0560">Oxidoreductase</keyword>
<accession>A0A346AZ79</accession>
<protein>
    <submittedName>
        <fullName evidence="10">Acyl-CoA dehydrogenase</fullName>
    </submittedName>
</protein>
<organism evidence="10 11">
    <name type="scientific">Megasphaera stantonii</name>
    <dbReference type="NCBI Taxonomy" id="2144175"/>
    <lineage>
        <taxon>Bacteria</taxon>
        <taxon>Bacillati</taxon>
        <taxon>Bacillota</taxon>
        <taxon>Negativicutes</taxon>
        <taxon>Veillonellales</taxon>
        <taxon>Veillonellaceae</taxon>
        <taxon>Megasphaera</taxon>
    </lineage>
</organism>
<dbReference type="FunFam" id="1.20.140.10:FF:000004">
    <property type="entry name" value="Acyl-CoA dehydrogenase FadE25"/>
    <property type="match status" value="1"/>
</dbReference>
<dbReference type="PROSITE" id="PS00073">
    <property type="entry name" value="ACYL_COA_DH_2"/>
    <property type="match status" value="1"/>
</dbReference>
<evidence type="ECO:0000259" key="8">
    <source>
        <dbReference type="Pfam" id="PF02770"/>
    </source>
</evidence>
<dbReference type="InterPro" id="IPR006091">
    <property type="entry name" value="Acyl-CoA_Oxase/DH_mid-dom"/>
</dbReference>
<keyword evidence="3 6" id="KW-0285">Flavoprotein</keyword>
<dbReference type="InterPro" id="IPR006089">
    <property type="entry name" value="Acyl-CoA_DH_CS"/>
</dbReference>
<dbReference type="Pfam" id="PF02770">
    <property type="entry name" value="Acyl-CoA_dh_M"/>
    <property type="match status" value="1"/>
</dbReference>
<dbReference type="OrthoDB" id="9802447at2"/>
<dbReference type="PANTHER" id="PTHR43884">
    <property type="entry name" value="ACYL-COA DEHYDROGENASE"/>
    <property type="match status" value="1"/>
</dbReference>
<dbReference type="SUPFAM" id="SSF56645">
    <property type="entry name" value="Acyl-CoA dehydrogenase NM domain-like"/>
    <property type="match status" value="1"/>
</dbReference>
<dbReference type="FunFam" id="1.10.540.10:FF:000002">
    <property type="entry name" value="Acyl-CoA dehydrogenase FadE19"/>
    <property type="match status" value="1"/>
</dbReference>
<feature type="domain" description="Acyl-CoA dehydrogenase/oxidase C-terminal" evidence="7">
    <location>
        <begin position="227"/>
        <end position="376"/>
    </location>
</feature>
<name>A0A346AZ79_9FIRM</name>
<dbReference type="EMBL" id="CP029462">
    <property type="protein sequence ID" value="AXL21172.1"/>
    <property type="molecule type" value="Genomic_DNA"/>
</dbReference>
<dbReference type="GO" id="GO:0003995">
    <property type="term" value="F:acyl-CoA dehydrogenase activity"/>
    <property type="evidence" value="ECO:0007669"/>
    <property type="project" value="InterPro"/>
</dbReference>
<evidence type="ECO:0000256" key="2">
    <source>
        <dbReference type="ARBA" id="ARBA00009347"/>
    </source>
</evidence>